<dbReference type="NCBIfam" id="TIGR03330">
    <property type="entry name" value="SAM_DCase_Bsu"/>
    <property type="match status" value="1"/>
</dbReference>
<comment type="caution">
    <text evidence="10">The sequence shown here is derived from an EMBL/GenBank/DDBJ whole genome shotgun (WGS) entry which is preliminary data.</text>
</comment>
<dbReference type="Gene3D" id="3.60.90.10">
    <property type="entry name" value="S-adenosylmethionine decarboxylase"/>
    <property type="match status" value="1"/>
</dbReference>
<keyword evidence="5" id="KW-0620">Polyamine biosynthesis</keyword>
<evidence type="ECO:0000313" key="10">
    <source>
        <dbReference type="EMBL" id="TPG58405.1"/>
    </source>
</evidence>
<dbReference type="PANTHER" id="PTHR33866:SF2">
    <property type="entry name" value="S-ADENOSYLMETHIONINE DECARBOXYLASE PROENZYME"/>
    <property type="match status" value="1"/>
</dbReference>
<dbReference type="SUPFAM" id="SSF56276">
    <property type="entry name" value="S-adenosylmethionine decarboxylase"/>
    <property type="match status" value="1"/>
</dbReference>
<comment type="cofactor">
    <cofactor evidence="1">
        <name>pyruvate</name>
        <dbReference type="ChEBI" id="CHEBI:15361"/>
    </cofactor>
</comment>
<evidence type="ECO:0000256" key="2">
    <source>
        <dbReference type="ARBA" id="ARBA00022793"/>
    </source>
</evidence>
<dbReference type="EMBL" id="RCZD01000011">
    <property type="protein sequence ID" value="TPG58405.1"/>
    <property type="molecule type" value="Genomic_DNA"/>
</dbReference>
<sequence length="157" mass="18005">MKGQFFALSFFISAEVNMDDTGHHYVIDIISKDVEFLKDETLLTHSFEKILRLSHFHIIGRLVYKFQSGGEGVTGIFLLSESHLSFHTYPETGYISIDLYTCGKHAVNLSRDIEAIFNNPTKFRSRYIERGSTFLAKTNPFFTSSTVVLEDNRNETH</sequence>
<evidence type="ECO:0000256" key="1">
    <source>
        <dbReference type="ARBA" id="ARBA00001928"/>
    </source>
</evidence>
<evidence type="ECO:0000256" key="9">
    <source>
        <dbReference type="ARBA" id="ARBA00023317"/>
    </source>
</evidence>
<dbReference type="Pfam" id="PF02675">
    <property type="entry name" value="AdoMet_dc"/>
    <property type="match status" value="1"/>
</dbReference>
<evidence type="ECO:0000256" key="5">
    <source>
        <dbReference type="ARBA" id="ARBA00023115"/>
    </source>
</evidence>
<evidence type="ECO:0000313" key="11">
    <source>
        <dbReference type="Proteomes" id="UP000317663"/>
    </source>
</evidence>
<dbReference type="RefSeq" id="WP_277752570.1">
    <property type="nucleotide sequence ID" value="NZ_RCZD01000011.1"/>
</dbReference>
<reference evidence="10 11" key="1">
    <citation type="journal article" date="2019" name="Environ. Microbiol.">
        <title>Species interactions and distinct microbial communities in high Arctic permafrost affected cryosols are associated with the CH4 and CO2 gas fluxes.</title>
        <authorList>
            <person name="Altshuler I."/>
            <person name="Hamel J."/>
            <person name="Turney S."/>
            <person name="Magnuson E."/>
            <person name="Levesque R."/>
            <person name="Greer C."/>
            <person name="Whyte L.G."/>
        </authorList>
    </citation>
    <scope>NUCLEOTIDE SEQUENCE [LARGE SCALE GENOMIC DNA]</scope>
    <source>
        <strain evidence="10 11">E4</strain>
    </source>
</reference>
<dbReference type="InterPro" id="IPR003826">
    <property type="entry name" value="AdoMetDC_fam_prok"/>
</dbReference>
<accession>A0A502G8R2</accession>
<keyword evidence="6" id="KW-0865">Zymogen</keyword>
<keyword evidence="4" id="KW-0745">Spermidine biosynthesis</keyword>
<evidence type="ECO:0000256" key="8">
    <source>
        <dbReference type="ARBA" id="ARBA00023270"/>
    </source>
</evidence>
<keyword evidence="7 10" id="KW-0456">Lyase</keyword>
<proteinExistence type="predicted"/>
<dbReference type="PANTHER" id="PTHR33866">
    <property type="entry name" value="S-ADENOSYLMETHIONINE DECARBOXYLASE PROENZYME"/>
    <property type="match status" value="1"/>
</dbReference>
<name>A0A502G8R2_9GAMM</name>
<evidence type="ECO:0000256" key="6">
    <source>
        <dbReference type="ARBA" id="ARBA00023145"/>
    </source>
</evidence>
<keyword evidence="2" id="KW-0210">Decarboxylase</keyword>
<dbReference type="Proteomes" id="UP000317663">
    <property type="component" value="Unassembled WGS sequence"/>
</dbReference>
<dbReference type="GO" id="GO:0008295">
    <property type="term" value="P:spermidine biosynthetic process"/>
    <property type="evidence" value="ECO:0007669"/>
    <property type="project" value="UniProtKB-KW"/>
</dbReference>
<dbReference type="EC" id="4.1.1.50" evidence="10"/>
<keyword evidence="3" id="KW-0068">Autocatalytic cleavage</keyword>
<keyword evidence="11" id="KW-1185">Reference proteome</keyword>
<protein>
    <submittedName>
        <fullName evidence="10">Adenosylmethionine decarboxylase</fullName>
        <ecNumber evidence="10">4.1.1.50</ecNumber>
    </submittedName>
</protein>
<evidence type="ECO:0000256" key="7">
    <source>
        <dbReference type="ARBA" id="ARBA00023239"/>
    </source>
</evidence>
<keyword evidence="8" id="KW-0704">Schiff base</keyword>
<gene>
    <name evidence="10" type="primary">speD</name>
    <name evidence="10" type="ORF">EAH77_19410</name>
</gene>
<keyword evidence="9" id="KW-0670">Pyruvate</keyword>
<dbReference type="InterPro" id="IPR017716">
    <property type="entry name" value="S-AdoMet_deCOase_pro-enz"/>
</dbReference>
<dbReference type="InterPro" id="IPR016067">
    <property type="entry name" value="S-AdoMet_deCO2ase_core"/>
</dbReference>
<evidence type="ECO:0000256" key="4">
    <source>
        <dbReference type="ARBA" id="ARBA00023066"/>
    </source>
</evidence>
<dbReference type="GO" id="GO:0005829">
    <property type="term" value="C:cytosol"/>
    <property type="evidence" value="ECO:0007669"/>
    <property type="project" value="TreeGrafter"/>
</dbReference>
<dbReference type="GO" id="GO:0004014">
    <property type="term" value="F:adenosylmethionine decarboxylase activity"/>
    <property type="evidence" value="ECO:0007669"/>
    <property type="project" value="UniProtKB-EC"/>
</dbReference>
<dbReference type="AlphaFoldDB" id="A0A502G8R2"/>
<evidence type="ECO:0000256" key="3">
    <source>
        <dbReference type="ARBA" id="ARBA00022813"/>
    </source>
</evidence>
<organism evidence="10 11">
    <name type="scientific">Ewingella americana</name>
    <dbReference type="NCBI Taxonomy" id="41202"/>
    <lineage>
        <taxon>Bacteria</taxon>
        <taxon>Pseudomonadati</taxon>
        <taxon>Pseudomonadota</taxon>
        <taxon>Gammaproteobacteria</taxon>
        <taxon>Enterobacterales</taxon>
        <taxon>Yersiniaceae</taxon>
        <taxon>Ewingella</taxon>
    </lineage>
</organism>